<dbReference type="VEuPathDB" id="TriTrypDB:LdBPK_242280.1"/>
<accession>A0A6J8FCD7</accession>
<dbReference type="AlphaFoldDB" id="A0A6J8FCD7"/>
<proteinExistence type="predicted"/>
<gene>
    <name evidence="3" type="ORF">LDHU3_24.2800</name>
</gene>
<dbReference type="Proteomes" id="UP000601710">
    <property type="component" value="Chromosome 24"/>
</dbReference>
<evidence type="ECO:0000313" key="4">
    <source>
        <dbReference type="Proteomes" id="UP000601710"/>
    </source>
</evidence>
<sequence length="247" mass="26601">MAPKTRSGSKAATRGRTHDAAATSQSPRGSVNAAEKKKKQRSLSARAEAKRSVEGLVEKAAGFVRRYKWWCIALLTVALALVAARLVVLLSPSAYASPRERHPCSCAVVASTSNRLAKAVLSRRTGVSGVHWRTEEKGLDSLAFATQCSGSAVVTLPGPFESVDQLRAALVAPFKGRRSRCVVWVTTPEAVKRVANSLKELMENNALSGKAVVPAHSRATLMLKSPESREQLKSSLPHRVVHMLTEV</sequence>
<name>A0A6J8FCD7_LEIDO</name>
<evidence type="ECO:0000256" key="2">
    <source>
        <dbReference type="SAM" id="Phobius"/>
    </source>
</evidence>
<feature type="compositionally biased region" description="Polar residues" evidence="1">
    <location>
        <begin position="1"/>
        <end position="10"/>
    </location>
</feature>
<keyword evidence="2" id="KW-0472">Membrane</keyword>
<protein>
    <submittedName>
        <fullName evidence="3">Hypothetical_protein_conserved</fullName>
    </submittedName>
</protein>
<evidence type="ECO:0000256" key="1">
    <source>
        <dbReference type="SAM" id="MobiDB-lite"/>
    </source>
</evidence>
<organism evidence="3 4">
    <name type="scientific">Leishmania donovani</name>
    <dbReference type="NCBI Taxonomy" id="5661"/>
    <lineage>
        <taxon>Eukaryota</taxon>
        <taxon>Discoba</taxon>
        <taxon>Euglenozoa</taxon>
        <taxon>Kinetoplastea</taxon>
        <taxon>Metakinetoplastina</taxon>
        <taxon>Trypanosomatida</taxon>
        <taxon>Trypanosomatidae</taxon>
        <taxon>Leishmaniinae</taxon>
        <taxon>Leishmania</taxon>
    </lineage>
</organism>
<evidence type="ECO:0000313" key="3">
    <source>
        <dbReference type="EMBL" id="CAC5430556.1"/>
    </source>
</evidence>
<keyword evidence="2" id="KW-0812">Transmembrane</keyword>
<feature type="region of interest" description="Disordered" evidence="1">
    <location>
        <begin position="1"/>
        <end position="46"/>
    </location>
</feature>
<dbReference type="VEuPathDB" id="TriTrypDB:LdCL_240028400"/>
<feature type="transmembrane region" description="Helical" evidence="2">
    <location>
        <begin position="69"/>
        <end position="90"/>
    </location>
</feature>
<keyword evidence="2" id="KW-1133">Transmembrane helix</keyword>
<dbReference type="EMBL" id="LR812644">
    <property type="protein sequence ID" value="CAC5430556.1"/>
    <property type="molecule type" value="Genomic_DNA"/>
</dbReference>
<dbReference type="VEuPathDB" id="TriTrypDB:LDHU3_24.2800"/>
<reference evidence="3" key="1">
    <citation type="submission" date="2020-06" db="EMBL/GenBank/DDBJ databases">
        <authorList>
            <person name="Camacho E."/>
            <person name="Gonzalez-de la Fuente S."/>
            <person name="Rastrojo A."/>
            <person name="Peiro-Pastor R."/>
            <person name="Solana JC."/>
            <person name="Tabera L."/>
            <person name="Gamarro F."/>
            <person name="Carrasco-Ramiro F."/>
            <person name="Requena JM."/>
            <person name="Aguado B."/>
        </authorList>
    </citation>
    <scope>NUCLEOTIDE SEQUENCE</scope>
</reference>